<evidence type="ECO:0000256" key="3">
    <source>
        <dbReference type="SAM" id="MobiDB-lite"/>
    </source>
</evidence>
<evidence type="ECO:0000256" key="2">
    <source>
        <dbReference type="ARBA" id="ARBA00022840"/>
    </source>
</evidence>
<gene>
    <name evidence="5" type="ORF">C1H76_1420</name>
</gene>
<dbReference type="SUPFAM" id="SSF56112">
    <property type="entry name" value="Protein kinase-like (PK-like)"/>
    <property type="match status" value="1"/>
</dbReference>
<dbReference type="Pfam" id="PF00069">
    <property type="entry name" value="Pkinase"/>
    <property type="match status" value="1"/>
</dbReference>
<keyword evidence="5" id="KW-0418">Kinase</keyword>
<name>A0A4U7BC45_9PEZI</name>
<dbReference type="InterPro" id="IPR000719">
    <property type="entry name" value="Prot_kinase_dom"/>
</dbReference>
<dbReference type="GO" id="GO:0004672">
    <property type="term" value="F:protein kinase activity"/>
    <property type="evidence" value="ECO:0007669"/>
    <property type="project" value="InterPro"/>
</dbReference>
<feature type="compositionally biased region" description="Low complexity" evidence="3">
    <location>
        <begin position="378"/>
        <end position="407"/>
    </location>
</feature>
<evidence type="ECO:0000256" key="1">
    <source>
        <dbReference type="ARBA" id="ARBA00022741"/>
    </source>
</evidence>
<dbReference type="EMBL" id="PTQR01000013">
    <property type="protein sequence ID" value="TKX26456.1"/>
    <property type="molecule type" value="Genomic_DNA"/>
</dbReference>
<dbReference type="Gene3D" id="1.10.510.10">
    <property type="entry name" value="Transferase(Phosphotransferase) domain 1"/>
    <property type="match status" value="1"/>
</dbReference>
<keyword evidence="5" id="KW-0808">Transferase</keyword>
<reference evidence="5 6" key="1">
    <citation type="submission" date="2018-02" db="EMBL/GenBank/DDBJ databases">
        <title>Draft genome sequences of Elsinoe sp., causing black scab on jojoba.</title>
        <authorList>
            <person name="Stodart B."/>
            <person name="Jeffress S."/>
            <person name="Ash G."/>
            <person name="Arun Chinnappa K."/>
        </authorList>
    </citation>
    <scope>NUCLEOTIDE SEQUENCE [LARGE SCALE GENOMIC DNA]</scope>
    <source>
        <strain evidence="5 6">Hillstone_2</strain>
    </source>
</reference>
<dbReference type="PANTHER" id="PTHR27001">
    <property type="entry name" value="OS01G0253100 PROTEIN"/>
    <property type="match status" value="1"/>
</dbReference>
<keyword evidence="2" id="KW-0067">ATP-binding</keyword>
<dbReference type="GO" id="GO:0005886">
    <property type="term" value="C:plasma membrane"/>
    <property type="evidence" value="ECO:0007669"/>
    <property type="project" value="TreeGrafter"/>
</dbReference>
<feature type="region of interest" description="Disordered" evidence="3">
    <location>
        <begin position="342"/>
        <end position="420"/>
    </location>
</feature>
<dbReference type="PROSITE" id="PS50011">
    <property type="entry name" value="PROTEIN_KINASE_DOM"/>
    <property type="match status" value="1"/>
</dbReference>
<dbReference type="AlphaFoldDB" id="A0A4U7BC45"/>
<dbReference type="GO" id="GO:0005524">
    <property type="term" value="F:ATP binding"/>
    <property type="evidence" value="ECO:0007669"/>
    <property type="project" value="UniProtKB-KW"/>
</dbReference>
<evidence type="ECO:0000259" key="4">
    <source>
        <dbReference type="PROSITE" id="PS50011"/>
    </source>
</evidence>
<proteinExistence type="predicted"/>
<dbReference type="Proteomes" id="UP000308133">
    <property type="component" value="Unassembled WGS sequence"/>
</dbReference>
<dbReference type="InterPro" id="IPR011009">
    <property type="entry name" value="Kinase-like_dom_sf"/>
</dbReference>
<sequence length="589" mass="64728">MQDWWTDERVESVVTTRFIASHLEPGAQRRLNDIVFEELSNDTYLDWILSRARRLFLILVDSACVGNIFSLIEQSWEDSSLPIPEHDVVALRLPPRSGSDVNRLFFRNQFKYLIRTIREGEHIRYSSSASVPLHVVDQKVPSGYTSAQDRVRLPAPNNKVFLRVREPKTGDQSEASVLSEITAIRSARHEHIASVFGSYSQGGNMYILTLPAAQYSLKSFLNDPPKTFKNMPKPERQMQLLLWPHCLSNAVAWIHANGFAHGAISPSRILVDEGFNVILGHFKDVRTAGPPSASKDIEYYQYAAPELCQRRLVVQKSGAAMPPTLDTLSEYQDLKDSISTVARSMTTSSRGPSRPDSRMDSPIDTTPNKSLMRSEIQSISSSSSTFSSGSSSGSISNGLTSSSSSSSRRTRIPPSDFRHQILPEARTAVVQTFKSTSTDIQAADVFSLGAVTLDILTVLCSSTPASFAKHRAAASSRASSRGAAAVDSSFHANLVQVGSWASGLAKEAEKKVRKDGRKNKLFEAVGPNLAVVLQCLDRMPGRRLTGEMLSLTLEANLRDFAGVREGHCTLRTREGWGSDAGSVMGGFFV</sequence>
<evidence type="ECO:0000313" key="5">
    <source>
        <dbReference type="EMBL" id="TKX26456.1"/>
    </source>
</evidence>
<comment type="caution">
    <text evidence="5">The sequence shown here is derived from an EMBL/GenBank/DDBJ whole genome shotgun (WGS) entry which is preliminary data.</text>
</comment>
<keyword evidence="1" id="KW-0547">Nucleotide-binding</keyword>
<accession>A0A4U7BC45</accession>
<protein>
    <submittedName>
        <fullName evidence="5">Protein kinase domain-containing protein 6</fullName>
    </submittedName>
</protein>
<organism evidence="5 6">
    <name type="scientific">Elsinoe australis</name>
    <dbReference type="NCBI Taxonomy" id="40998"/>
    <lineage>
        <taxon>Eukaryota</taxon>
        <taxon>Fungi</taxon>
        <taxon>Dikarya</taxon>
        <taxon>Ascomycota</taxon>
        <taxon>Pezizomycotina</taxon>
        <taxon>Dothideomycetes</taxon>
        <taxon>Dothideomycetidae</taxon>
        <taxon>Myriangiales</taxon>
        <taxon>Elsinoaceae</taxon>
        <taxon>Elsinoe</taxon>
    </lineage>
</organism>
<evidence type="ECO:0000313" key="6">
    <source>
        <dbReference type="Proteomes" id="UP000308133"/>
    </source>
</evidence>
<dbReference type="PANTHER" id="PTHR27001:SF790">
    <property type="entry name" value="PROTEIN KINASE DOMAIN-CONTAINING PROTEIN"/>
    <property type="match status" value="1"/>
</dbReference>
<feature type="compositionally biased region" description="Polar residues" evidence="3">
    <location>
        <begin position="342"/>
        <end position="351"/>
    </location>
</feature>
<feature type="domain" description="Protein kinase" evidence="4">
    <location>
        <begin position="111"/>
        <end position="561"/>
    </location>
</feature>
<feature type="compositionally biased region" description="Polar residues" evidence="3">
    <location>
        <begin position="363"/>
        <end position="377"/>
    </location>
</feature>